<accession>B6WU08</accession>
<evidence type="ECO:0000313" key="2">
    <source>
        <dbReference type="Proteomes" id="UP000003676"/>
    </source>
</evidence>
<proteinExistence type="predicted"/>
<reference evidence="1 2" key="1">
    <citation type="submission" date="2008-10" db="EMBL/GenBank/DDBJ databases">
        <title>Draft genome sequence of Desulvovibrio piger (ATCC 29098).</title>
        <authorList>
            <person name="Sudarsanam P."/>
            <person name="Ley R."/>
            <person name="Guruge J."/>
            <person name="Turnbaugh P.J."/>
            <person name="Mahowald M."/>
            <person name="Liep D."/>
            <person name="Gordon J."/>
        </authorList>
    </citation>
    <scope>NUCLEOTIDE SEQUENCE [LARGE SCALE GENOMIC DNA]</scope>
    <source>
        <strain evidence="1 2">ATCC 29098</strain>
    </source>
</reference>
<dbReference type="AlphaFoldDB" id="B6WU08"/>
<sequence length="40" mass="4930">MEVAFFILLYLNNSKKLLFDFPDERKQGFPRKWKILSLPW</sequence>
<comment type="caution">
    <text evidence="1">The sequence shown here is derived from an EMBL/GenBank/DDBJ whole genome shotgun (WGS) entry which is preliminary data.</text>
</comment>
<gene>
    <name evidence="1" type="ORF">DESPIG_01566</name>
</gene>
<evidence type="ECO:0000313" key="1">
    <source>
        <dbReference type="EMBL" id="EEB33504.1"/>
    </source>
</evidence>
<name>B6WU08_9BACT</name>
<dbReference type="HOGENOM" id="CLU_3288545_0_0_7"/>
<reference evidence="1 2" key="2">
    <citation type="submission" date="2008-10" db="EMBL/GenBank/DDBJ databases">
        <authorList>
            <person name="Fulton L."/>
            <person name="Clifton S."/>
            <person name="Fulton B."/>
            <person name="Xu J."/>
            <person name="Minx P."/>
            <person name="Pepin K.H."/>
            <person name="Johnson M."/>
            <person name="Bhonagiri V."/>
            <person name="Nash W.E."/>
            <person name="Mardis E.R."/>
            <person name="Wilson R.K."/>
        </authorList>
    </citation>
    <scope>NUCLEOTIDE SEQUENCE [LARGE SCALE GENOMIC DNA]</scope>
    <source>
        <strain evidence="1 2">ATCC 29098</strain>
    </source>
</reference>
<organism evidence="1 2">
    <name type="scientific">Desulfovibrio piger ATCC 29098</name>
    <dbReference type="NCBI Taxonomy" id="411464"/>
    <lineage>
        <taxon>Bacteria</taxon>
        <taxon>Pseudomonadati</taxon>
        <taxon>Thermodesulfobacteriota</taxon>
        <taxon>Desulfovibrionia</taxon>
        <taxon>Desulfovibrionales</taxon>
        <taxon>Desulfovibrionaceae</taxon>
        <taxon>Desulfovibrio</taxon>
    </lineage>
</organism>
<dbReference type="Proteomes" id="UP000003676">
    <property type="component" value="Unassembled WGS sequence"/>
</dbReference>
<protein>
    <submittedName>
        <fullName evidence="1">Uncharacterized protein</fullName>
    </submittedName>
</protein>
<dbReference type="EMBL" id="ABXU01000040">
    <property type="protein sequence ID" value="EEB33504.1"/>
    <property type="molecule type" value="Genomic_DNA"/>
</dbReference>